<dbReference type="EMBL" id="CAMAPE010000019">
    <property type="protein sequence ID" value="CAH9086936.1"/>
    <property type="molecule type" value="Genomic_DNA"/>
</dbReference>
<comment type="caution">
    <text evidence="1">The sequence shown here is derived from an EMBL/GenBank/DDBJ whole genome shotgun (WGS) entry which is preliminary data.</text>
</comment>
<evidence type="ECO:0000313" key="1">
    <source>
        <dbReference type="EMBL" id="CAH9086936.1"/>
    </source>
</evidence>
<dbReference type="AlphaFoldDB" id="A0A9P1E8V7"/>
<accession>A0A9P1E8V7</accession>
<name>A0A9P1E8V7_CUSEU</name>
<gene>
    <name evidence="1" type="ORF">CEURO_LOCUS9844</name>
</gene>
<dbReference type="Proteomes" id="UP001152484">
    <property type="component" value="Unassembled WGS sequence"/>
</dbReference>
<organism evidence="1 2">
    <name type="scientific">Cuscuta europaea</name>
    <name type="common">European dodder</name>
    <dbReference type="NCBI Taxonomy" id="41803"/>
    <lineage>
        <taxon>Eukaryota</taxon>
        <taxon>Viridiplantae</taxon>
        <taxon>Streptophyta</taxon>
        <taxon>Embryophyta</taxon>
        <taxon>Tracheophyta</taxon>
        <taxon>Spermatophyta</taxon>
        <taxon>Magnoliopsida</taxon>
        <taxon>eudicotyledons</taxon>
        <taxon>Gunneridae</taxon>
        <taxon>Pentapetalae</taxon>
        <taxon>asterids</taxon>
        <taxon>lamiids</taxon>
        <taxon>Solanales</taxon>
        <taxon>Convolvulaceae</taxon>
        <taxon>Cuscuteae</taxon>
        <taxon>Cuscuta</taxon>
        <taxon>Cuscuta subgen. Cuscuta</taxon>
    </lineage>
</organism>
<reference evidence="1" key="1">
    <citation type="submission" date="2022-07" db="EMBL/GenBank/DDBJ databases">
        <authorList>
            <person name="Macas J."/>
            <person name="Novak P."/>
            <person name="Neumann P."/>
        </authorList>
    </citation>
    <scope>NUCLEOTIDE SEQUENCE</scope>
</reference>
<keyword evidence="2" id="KW-1185">Reference proteome</keyword>
<sequence>MANREPIDWDSMCRTMKRLKLITQLMESKSFEAYQRITELMARTLESFGDYKDEESDSLGKSKANNLCRMLQRAEECSEYMYPINEEAERKIHELLARPLESFDIDE</sequence>
<evidence type="ECO:0000313" key="2">
    <source>
        <dbReference type="Proteomes" id="UP001152484"/>
    </source>
</evidence>
<protein>
    <submittedName>
        <fullName evidence="1">Uncharacterized protein</fullName>
    </submittedName>
</protein>
<proteinExistence type="predicted"/>